<evidence type="ECO:0000256" key="1">
    <source>
        <dbReference type="SAM" id="SignalP"/>
    </source>
</evidence>
<dbReference type="EMBL" id="JAANNP010000098">
    <property type="protein sequence ID" value="NHC16136.1"/>
    <property type="molecule type" value="Genomic_DNA"/>
</dbReference>
<keyword evidence="3" id="KW-1185">Reference proteome</keyword>
<protein>
    <submittedName>
        <fullName evidence="2">Uncharacterized protein</fullName>
    </submittedName>
</protein>
<reference evidence="2 3" key="1">
    <citation type="submission" date="2020-03" db="EMBL/GenBank/DDBJ databases">
        <title>Two novel Motilibacter sp.</title>
        <authorList>
            <person name="Liu S."/>
        </authorList>
    </citation>
    <scope>NUCLEOTIDE SEQUENCE [LARGE SCALE GENOMIC DNA]</scope>
    <source>
        <strain evidence="2 3">E257</strain>
    </source>
</reference>
<feature type="signal peptide" evidence="1">
    <location>
        <begin position="1"/>
        <end position="29"/>
    </location>
</feature>
<keyword evidence="1" id="KW-0732">Signal</keyword>
<name>A0ABX0GYR4_9ACTN</name>
<evidence type="ECO:0000313" key="2">
    <source>
        <dbReference type="EMBL" id="NHC16136.1"/>
    </source>
</evidence>
<accession>A0ABX0GYR4</accession>
<comment type="caution">
    <text evidence="2">The sequence shown here is derived from an EMBL/GenBank/DDBJ whole genome shotgun (WGS) entry which is preliminary data.</text>
</comment>
<dbReference type="RefSeq" id="WP_166284604.1">
    <property type="nucleotide sequence ID" value="NZ_JAANNP010000098.1"/>
</dbReference>
<organism evidence="2 3">
    <name type="scientific">Motilibacter deserti</name>
    <dbReference type="NCBI Taxonomy" id="2714956"/>
    <lineage>
        <taxon>Bacteria</taxon>
        <taxon>Bacillati</taxon>
        <taxon>Actinomycetota</taxon>
        <taxon>Actinomycetes</taxon>
        <taxon>Motilibacterales</taxon>
        <taxon>Motilibacteraceae</taxon>
        <taxon>Motilibacter</taxon>
    </lineage>
</organism>
<evidence type="ECO:0000313" key="3">
    <source>
        <dbReference type="Proteomes" id="UP000800981"/>
    </source>
</evidence>
<dbReference type="Proteomes" id="UP000800981">
    <property type="component" value="Unassembled WGS sequence"/>
</dbReference>
<gene>
    <name evidence="2" type="ORF">G9H71_20325</name>
</gene>
<feature type="chain" id="PRO_5046875438" evidence="1">
    <location>
        <begin position="30"/>
        <end position="70"/>
    </location>
</feature>
<feature type="non-terminal residue" evidence="2">
    <location>
        <position position="70"/>
    </location>
</feature>
<sequence length="70" mass="7241">MRSPIRWATMAAGTSLFLAPTVAAPTAYAAPPAPAIVGVDAIVEVNPLGYAVSAVAIELDRKIHVRDADL</sequence>
<proteinExistence type="predicted"/>